<name>A0A926FJC4_AERHY</name>
<feature type="compositionally biased region" description="Basic residues" evidence="1">
    <location>
        <begin position="44"/>
        <end position="53"/>
    </location>
</feature>
<evidence type="ECO:0000313" key="2">
    <source>
        <dbReference type="EMBL" id="MBC8673714.1"/>
    </source>
</evidence>
<dbReference type="EMBL" id="JACLAN010000001">
    <property type="protein sequence ID" value="MBC8673714.1"/>
    <property type="molecule type" value="Genomic_DNA"/>
</dbReference>
<organism evidence="2">
    <name type="scientific">Aeromonas hydrophila</name>
    <dbReference type="NCBI Taxonomy" id="644"/>
    <lineage>
        <taxon>Bacteria</taxon>
        <taxon>Pseudomonadati</taxon>
        <taxon>Pseudomonadota</taxon>
        <taxon>Gammaproteobacteria</taxon>
        <taxon>Aeromonadales</taxon>
        <taxon>Aeromonadaceae</taxon>
        <taxon>Aeromonas</taxon>
    </lineage>
</organism>
<dbReference type="AlphaFoldDB" id="A0A926FJC4"/>
<evidence type="ECO:0000256" key="1">
    <source>
        <dbReference type="SAM" id="MobiDB-lite"/>
    </source>
</evidence>
<accession>A0A926FJC4</accession>
<sequence>MLEFSQSTRPLIELFPRAASPCTATPRSSGPWGLRSPSTPPQPRRTKPRWPAC</sequence>
<feature type="region of interest" description="Disordered" evidence="1">
    <location>
        <begin position="16"/>
        <end position="53"/>
    </location>
</feature>
<reference evidence="2" key="1">
    <citation type="submission" date="2020-07" db="EMBL/GenBank/DDBJ databases">
        <title>Carbapenem Resistant Aeromonas hydrophila Carrying blacphA7 Isolated from Two Solid Organ Transplant Patients.</title>
        <authorList>
            <person name="Hilt E."/>
            <person name="Fitzwater S.P."/>
            <person name="Ward K."/>
            <person name="De St Maurice A."/>
            <person name="Chandrasekaran S."/>
            <person name="Garner O.B."/>
            <person name="Yang S."/>
        </authorList>
    </citation>
    <scope>NUCLEOTIDE SEQUENCE</scope>
    <source>
        <strain evidence="2">B-1</strain>
    </source>
</reference>
<gene>
    <name evidence="2" type="ORF">H2136_00190</name>
</gene>
<comment type="caution">
    <text evidence="2">The sequence shown here is derived from an EMBL/GenBank/DDBJ whole genome shotgun (WGS) entry which is preliminary data.</text>
</comment>
<protein>
    <submittedName>
        <fullName evidence="2">Uncharacterized protein</fullName>
    </submittedName>
</protein>
<proteinExistence type="predicted"/>